<evidence type="ECO:0000256" key="2">
    <source>
        <dbReference type="ARBA" id="ARBA00022448"/>
    </source>
</evidence>
<feature type="transmembrane region" description="Helical" evidence="6">
    <location>
        <begin position="438"/>
        <end position="460"/>
    </location>
</feature>
<feature type="domain" description="Major facilitator superfamily (MFS) profile" evidence="7">
    <location>
        <begin position="17"/>
        <end position="465"/>
    </location>
</feature>
<name>A0A5B8Y0E7_9DELT</name>
<keyword evidence="4 6" id="KW-1133">Transmembrane helix</keyword>
<dbReference type="PRINTS" id="PR01036">
    <property type="entry name" value="TCRTETB"/>
</dbReference>
<feature type="transmembrane region" description="Helical" evidence="6">
    <location>
        <begin position="399"/>
        <end position="418"/>
    </location>
</feature>
<dbReference type="EMBL" id="CP042467">
    <property type="protein sequence ID" value="QED29129.1"/>
    <property type="molecule type" value="Genomic_DNA"/>
</dbReference>
<accession>A0A5B8Y0E7</accession>
<dbReference type="Pfam" id="PF07690">
    <property type="entry name" value="MFS_1"/>
    <property type="match status" value="1"/>
</dbReference>
<dbReference type="InterPro" id="IPR011701">
    <property type="entry name" value="MFS"/>
</dbReference>
<dbReference type="Gene3D" id="1.20.1720.10">
    <property type="entry name" value="Multidrug resistance protein D"/>
    <property type="match status" value="1"/>
</dbReference>
<dbReference type="GO" id="GO:0022857">
    <property type="term" value="F:transmembrane transporter activity"/>
    <property type="evidence" value="ECO:0007669"/>
    <property type="project" value="InterPro"/>
</dbReference>
<dbReference type="SUPFAM" id="SSF103473">
    <property type="entry name" value="MFS general substrate transporter"/>
    <property type="match status" value="1"/>
</dbReference>
<reference evidence="8 9" key="1">
    <citation type="submission" date="2019-08" db="EMBL/GenBank/DDBJ databases">
        <authorList>
            <person name="Liang Q."/>
        </authorList>
    </citation>
    <scope>NUCLEOTIDE SEQUENCE [LARGE SCALE GENOMIC DNA]</scope>
    <source>
        <strain evidence="8 9">V1718</strain>
    </source>
</reference>
<keyword evidence="3 6" id="KW-0812">Transmembrane</keyword>
<feature type="transmembrane region" description="Helical" evidence="6">
    <location>
        <begin position="144"/>
        <end position="166"/>
    </location>
</feature>
<feature type="transmembrane region" description="Helical" evidence="6">
    <location>
        <begin position="108"/>
        <end position="132"/>
    </location>
</feature>
<evidence type="ECO:0000256" key="4">
    <source>
        <dbReference type="ARBA" id="ARBA00022989"/>
    </source>
</evidence>
<gene>
    <name evidence="8" type="ORF">FRD01_18160</name>
</gene>
<feature type="transmembrane region" description="Helical" evidence="6">
    <location>
        <begin position="305"/>
        <end position="324"/>
    </location>
</feature>
<dbReference type="OrthoDB" id="9812221at2"/>
<feature type="transmembrane region" description="Helical" evidence="6">
    <location>
        <begin position="172"/>
        <end position="190"/>
    </location>
</feature>
<dbReference type="RefSeq" id="WP_146962201.1">
    <property type="nucleotide sequence ID" value="NZ_CP042467.1"/>
</dbReference>
<keyword evidence="2" id="KW-0813">Transport</keyword>
<evidence type="ECO:0000259" key="7">
    <source>
        <dbReference type="PROSITE" id="PS50850"/>
    </source>
</evidence>
<feature type="transmembrane region" description="Helical" evidence="6">
    <location>
        <begin position="52"/>
        <end position="71"/>
    </location>
</feature>
<feature type="transmembrane region" description="Helical" evidence="6">
    <location>
        <begin position="270"/>
        <end position="293"/>
    </location>
</feature>
<feature type="transmembrane region" description="Helical" evidence="6">
    <location>
        <begin position="202"/>
        <end position="223"/>
    </location>
</feature>
<evidence type="ECO:0000313" key="8">
    <source>
        <dbReference type="EMBL" id="QED29129.1"/>
    </source>
</evidence>
<feature type="transmembrane region" description="Helical" evidence="6">
    <location>
        <begin position="83"/>
        <end position="102"/>
    </location>
</feature>
<evidence type="ECO:0000313" key="9">
    <source>
        <dbReference type="Proteomes" id="UP000321595"/>
    </source>
</evidence>
<evidence type="ECO:0000256" key="3">
    <source>
        <dbReference type="ARBA" id="ARBA00022692"/>
    </source>
</evidence>
<dbReference type="InterPro" id="IPR020846">
    <property type="entry name" value="MFS_dom"/>
</dbReference>
<dbReference type="AlphaFoldDB" id="A0A5B8Y0E7"/>
<dbReference type="InterPro" id="IPR036259">
    <property type="entry name" value="MFS_trans_sf"/>
</dbReference>
<dbReference type="Proteomes" id="UP000321595">
    <property type="component" value="Chromosome"/>
</dbReference>
<comment type="subcellular location">
    <subcellularLocation>
        <location evidence="1">Membrane</location>
        <topology evidence="1">Multi-pass membrane protein</topology>
    </subcellularLocation>
</comment>
<feature type="transmembrane region" description="Helical" evidence="6">
    <location>
        <begin position="229"/>
        <end position="250"/>
    </location>
</feature>
<proteinExistence type="predicted"/>
<dbReference type="PANTHER" id="PTHR42718">
    <property type="entry name" value="MAJOR FACILITATOR SUPERFAMILY MULTIDRUG TRANSPORTER MFSC"/>
    <property type="match status" value="1"/>
</dbReference>
<dbReference type="Gene3D" id="1.20.1250.20">
    <property type="entry name" value="MFS general substrate transporter like domains"/>
    <property type="match status" value="1"/>
</dbReference>
<dbReference type="KEGG" id="bbae:FRD01_18160"/>
<feature type="transmembrane region" description="Helical" evidence="6">
    <location>
        <begin position="336"/>
        <end position="355"/>
    </location>
</feature>
<organism evidence="8 9">
    <name type="scientific">Microvenator marinus</name>
    <dbReference type="NCBI Taxonomy" id="2600177"/>
    <lineage>
        <taxon>Bacteria</taxon>
        <taxon>Deltaproteobacteria</taxon>
        <taxon>Bradymonadales</taxon>
        <taxon>Microvenatoraceae</taxon>
        <taxon>Microvenator</taxon>
    </lineage>
</organism>
<evidence type="ECO:0000256" key="5">
    <source>
        <dbReference type="ARBA" id="ARBA00023136"/>
    </source>
</evidence>
<keyword evidence="5 6" id="KW-0472">Membrane</keyword>
<keyword evidence="9" id="KW-1185">Reference proteome</keyword>
<dbReference type="PROSITE" id="PS50850">
    <property type="entry name" value="MFS"/>
    <property type="match status" value="1"/>
</dbReference>
<dbReference type="CDD" id="cd17321">
    <property type="entry name" value="MFS_MMR_MDR_like"/>
    <property type="match status" value="1"/>
</dbReference>
<feature type="transmembrane region" description="Helical" evidence="6">
    <location>
        <begin position="12"/>
        <end position="32"/>
    </location>
</feature>
<protein>
    <submittedName>
        <fullName evidence="8">MFS transporter</fullName>
    </submittedName>
</protein>
<evidence type="ECO:0000256" key="1">
    <source>
        <dbReference type="ARBA" id="ARBA00004141"/>
    </source>
</evidence>
<dbReference type="GO" id="GO:0016020">
    <property type="term" value="C:membrane"/>
    <property type="evidence" value="ECO:0007669"/>
    <property type="project" value="UniProtKB-SubCell"/>
</dbReference>
<dbReference type="PANTHER" id="PTHR42718:SF9">
    <property type="entry name" value="MAJOR FACILITATOR SUPERFAMILY MULTIDRUG TRANSPORTER MFSC"/>
    <property type="match status" value="1"/>
</dbReference>
<evidence type="ECO:0000256" key="6">
    <source>
        <dbReference type="SAM" id="Phobius"/>
    </source>
</evidence>
<sequence length="471" mass="49424">MATSIQNLDQEAPSPWVLILLSTVVFIAVVNGTMINVGLPYIGRDFGVSEGVYGWIVTGFTLTFGVFSAINGRLADIFGIKRLYLAGIAIFGITSLVVAIAPTIELAILVRVLQGAGASAMPVLGSTIIATLYPANRRGAAMGVILMAVGLAASIGPFIGGMLVQWFGWRSMFVLTGAVVCAIPFGLKMLPESLNDTEPSRFDLVGAVLLLLAVTCLMVGFTVLEQFGLGWQLGLDVALTIAFHVAFFAWIRTKEEPFVSPEVMSNLRYLAVSFVAFLSNATRFGTIVLVPILLTEVDHLEPVKVGLVLLPGAIAIAILSRYSGSLADKFGPRMPVLTGTIFIFIGNAVTALSAGSSVTGIAIGMGLYGMGFAMIQTPCVSAVSQIVPKNQVGVSTGMFMLIFFVGGGMGVAISVALVEMQAPDALSWIGLSAGLGARYSNAMLALSLLALTAFALIPALPSRDSMNEVQN</sequence>